<sequence>MVMESLFKPNIHGIASRKLSNRIKGLIESLAGADDETFGFGNRTETLFNDLPRYTSCGSEITHQRMLEFSPKTEPCLMRV</sequence>
<proteinExistence type="predicted"/>
<evidence type="ECO:0000313" key="2">
    <source>
        <dbReference type="Proteomes" id="UP000190774"/>
    </source>
</evidence>
<organism evidence="1 2">
    <name type="scientific">Prosthecobacter debontii</name>
    <dbReference type="NCBI Taxonomy" id="48467"/>
    <lineage>
        <taxon>Bacteria</taxon>
        <taxon>Pseudomonadati</taxon>
        <taxon>Verrucomicrobiota</taxon>
        <taxon>Verrucomicrobiia</taxon>
        <taxon>Verrucomicrobiales</taxon>
        <taxon>Verrucomicrobiaceae</taxon>
        <taxon>Prosthecobacter</taxon>
    </lineage>
</organism>
<dbReference type="STRING" id="48467.SAMN02745166_01694"/>
<accession>A0A1T4XMK4</accession>
<gene>
    <name evidence="1" type="ORF">SAMN02745166_01694</name>
</gene>
<keyword evidence="2" id="KW-1185">Reference proteome</keyword>
<name>A0A1T4XMK4_9BACT</name>
<dbReference type="Proteomes" id="UP000190774">
    <property type="component" value="Unassembled WGS sequence"/>
</dbReference>
<dbReference type="AlphaFoldDB" id="A0A1T4XMK4"/>
<protein>
    <submittedName>
        <fullName evidence="1">Uncharacterized protein</fullName>
    </submittedName>
</protein>
<evidence type="ECO:0000313" key="1">
    <source>
        <dbReference type="EMBL" id="SKA90351.1"/>
    </source>
</evidence>
<reference evidence="2" key="1">
    <citation type="submission" date="2017-02" db="EMBL/GenBank/DDBJ databases">
        <authorList>
            <person name="Varghese N."/>
            <person name="Submissions S."/>
        </authorList>
    </citation>
    <scope>NUCLEOTIDE SEQUENCE [LARGE SCALE GENOMIC DNA]</scope>
    <source>
        <strain evidence="2">ATCC 700200</strain>
    </source>
</reference>
<dbReference type="EMBL" id="FUYE01000004">
    <property type="protein sequence ID" value="SKA90351.1"/>
    <property type="molecule type" value="Genomic_DNA"/>
</dbReference>